<dbReference type="Gene3D" id="2.130.10.10">
    <property type="entry name" value="YVTN repeat-like/Quinoprotein amine dehydrogenase"/>
    <property type="match status" value="1"/>
</dbReference>
<dbReference type="EMBL" id="HBIO01029616">
    <property type="protein sequence ID" value="CAE0477878.1"/>
    <property type="molecule type" value="Transcribed_RNA"/>
</dbReference>
<dbReference type="AlphaFoldDB" id="A0A7S3VFY6"/>
<evidence type="ECO:0000256" key="1">
    <source>
        <dbReference type="SAM" id="Phobius"/>
    </source>
</evidence>
<reference evidence="2" key="1">
    <citation type="submission" date="2021-01" db="EMBL/GenBank/DDBJ databases">
        <authorList>
            <person name="Corre E."/>
            <person name="Pelletier E."/>
            <person name="Niang G."/>
            <person name="Scheremetjew M."/>
            <person name="Finn R."/>
            <person name="Kale V."/>
            <person name="Holt S."/>
            <person name="Cochrane G."/>
            <person name="Meng A."/>
            <person name="Brown T."/>
            <person name="Cohen L."/>
        </authorList>
    </citation>
    <scope>NUCLEOTIDE SEQUENCE</scope>
    <source>
        <strain evidence="2">MM31A-1</strain>
    </source>
</reference>
<gene>
    <name evidence="2" type="ORF">CDEB00056_LOCUS22731</name>
</gene>
<dbReference type="InterPro" id="IPR015943">
    <property type="entry name" value="WD40/YVTN_repeat-like_dom_sf"/>
</dbReference>
<dbReference type="PANTHER" id="PTHR36220:SF1">
    <property type="entry name" value="GAMMA TUBULIN COMPLEX COMPONENT C-TERMINAL DOMAIN-CONTAINING PROTEIN"/>
    <property type="match status" value="1"/>
</dbReference>
<feature type="transmembrane region" description="Helical" evidence="1">
    <location>
        <begin position="193"/>
        <end position="213"/>
    </location>
</feature>
<keyword evidence="1" id="KW-0472">Membrane</keyword>
<organism evidence="2">
    <name type="scientific">Chaetoceros debilis</name>
    <dbReference type="NCBI Taxonomy" id="122233"/>
    <lineage>
        <taxon>Eukaryota</taxon>
        <taxon>Sar</taxon>
        <taxon>Stramenopiles</taxon>
        <taxon>Ochrophyta</taxon>
        <taxon>Bacillariophyta</taxon>
        <taxon>Coscinodiscophyceae</taxon>
        <taxon>Chaetocerotophycidae</taxon>
        <taxon>Chaetocerotales</taxon>
        <taxon>Chaetocerotaceae</taxon>
        <taxon>Chaetoceros</taxon>
    </lineage>
</organism>
<evidence type="ECO:0000313" key="2">
    <source>
        <dbReference type="EMBL" id="CAE0477878.1"/>
    </source>
</evidence>
<keyword evidence="1" id="KW-0812">Transmembrane</keyword>
<sequence length="929" mass="101780">MMMISKPGSKSWFLGGFSFSFQITLGTMILIDQLDGSENNNRFDVPFKVTPVVYVGQVLSMILCLSTQTDVLTSIRSLILMGEGSNWDIAVGEAGKRTKLNWFIHIAFPNIIKFLEGILVMVVTWMIIVQSDNIIDLLKDFTALMFISEIDNILFQLAAYGYLGDALRKETEKVIAVKITVHGMHIRLKIGAVLVRAIFFSLLAGMFGLWTAIVIRQVNGDYFAGKFKSCGHYNLVKKFGDGICYGGPLNNIECGFEYGDCVNFNLAYPDCKGPNLEKLIDVQKTMANQICDPEFAIPECQFDAGDCCSYAIQGSELFGDGTCNGGMISSELCGYDNGDCLDFKREYPSCSLEEIAKDKASESVILGDGVCDSNLYASEECGYEAKDCGIGQIGQDITFDGISSGSAAVFRYEASGDASTIVLGKYKTDINQKYNETAPGIMSIMKYNSTERKWLESIQLQGNDASEKFGKGLATNADGSVVAIGTPSDEGLFGNVKVVQFIQQLNEWQQFGQTFRGESGHTLGKQVDMADDGSRIAISSPRSEVVKGSIKVFDMDASTQSWVQVGQTISGEMNDFLGSISLKLSPKDGSRLFFSRENFIDTPFRLDMYEFNNMSKEWNQVGDVIALPTAAERNPLAINGDGSRIAVSSYSHDPDSNGEVTVYDLKTNEGQITWSKIFLLKDPTSDANLRIGNGFGYSTSFSQDGNLLAISSVNLACDGTPEFCPTGSVRLYRYSVRNNPKNLFALLPLKRVPGYGNVVQEIERATDGNIMGLDISLSRNEQKLSVSGFDIKHNNGFVKVYEVNELFYPDCLVPDPEEIGDGTCYDDEPYFAAVCAFDGGDCRDTQPHPLYPECLVVQPNGIGNGICYDVPPYNSAKCNFDGGDCNTPETHPDYPNCVVSVPSYIGDDYCDDQPPYNGFDCGFDGGDCL</sequence>
<feature type="transmembrane region" description="Helical" evidence="1">
    <location>
        <begin position="51"/>
        <end position="72"/>
    </location>
</feature>
<proteinExistence type="predicted"/>
<dbReference type="Gene3D" id="4.10.470.20">
    <property type="match status" value="2"/>
</dbReference>
<protein>
    <recommendedName>
        <fullName evidence="3">LNR domain-containing protein</fullName>
    </recommendedName>
</protein>
<keyword evidence="1" id="KW-1133">Transmembrane helix</keyword>
<feature type="transmembrane region" description="Helical" evidence="1">
    <location>
        <begin position="12"/>
        <end position="31"/>
    </location>
</feature>
<name>A0A7S3VFY6_9STRA</name>
<dbReference type="Gene3D" id="3.30.300.320">
    <property type="match status" value="1"/>
</dbReference>
<dbReference type="PANTHER" id="PTHR36220">
    <property type="entry name" value="UNNAMED PRODUCT"/>
    <property type="match status" value="1"/>
</dbReference>
<accession>A0A7S3VFY6</accession>
<evidence type="ECO:0008006" key="3">
    <source>
        <dbReference type="Google" id="ProtNLM"/>
    </source>
</evidence>
<feature type="transmembrane region" description="Helical" evidence="1">
    <location>
        <begin position="141"/>
        <end position="163"/>
    </location>
</feature>
<dbReference type="SUPFAM" id="SSF82171">
    <property type="entry name" value="DPP6 N-terminal domain-like"/>
    <property type="match status" value="1"/>
</dbReference>
<feature type="transmembrane region" description="Helical" evidence="1">
    <location>
        <begin position="106"/>
        <end position="129"/>
    </location>
</feature>